<sequence>MAKYTGYFIDLDGTIYQGTTQFPVGKRFIERLQASGTDYLFVTNNSTKTPAMVAQNLTENHGIITTPAQVYTSAMATADYLATLPAIKRVLVIGEDGLRSAVAQKGFEIVTTAPADAVVMGIDRQFTYDQLVQATFAIQAGAKFIATNVDTNLPTELGLQPGAGSLVAALQTATQTEPIVIGKPFTVIMDGALALTGHTKDEVIMVGDNYNTDILAGINAGIDTLLTYTGVSKPADVHAKMAQPSYEVTNLDEWEI</sequence>
<dbReference type="EMBL" id="QRAS01000003">
    <property type="protein sequence ID" value="RDL05370.1"/>
    <property type="molecule type" value="Genomic_DNA"/>
</dbReference>
<dbReference type="GO" id="GO:0016791">
    <property type="term" value="F:phosphatase activity"/>
    <property type="evidence" value="ECO:0007669"/>
    <property type="project" value="TreeGrafter"/>
</dbReference>
<evidence type="ECO:0000256" key="1">
    <source>
        <dbReference type="ARBA" id="ARBA00006696"/>
    </source>
</evidence>
<dbReference type="RefSeq" id="WP_070230477.1">
    <property type="nucleotide sequence ID" value="NZ_BJYO01000004.1"/>
</dbReference>
<keyword evidence="4 5" id="KW-0460">Magnesium</keyword>
<evidence type="ECO:0000256" key="4">
    <source>
        <dbReference type="ARBA" id="ARBA00022842"/>
    </source>
</evidence>
<dbReference type="PANTHER" id="PTHR19288:SF46">
    <property type="entry name" value="HALOACID DEHALOGENASE-LIKE HYDROLASE DOMAIN-CONTAINING PROTEIN 2"/>
    <property type="match status" value="1"/>
</dbReference>
<dbReference type="GeneID" id="94546468"/>
<gene>
    <name evidence="9" type="ORF">DFP99_1327</name>
</gene>
<evidence type="ECO:0000313" key="9">
    <source>
        <dbReference type="EMBL" id="RDL05370.1"/>
    </source>
</evidence>
<dbReference type="CDD" id="cd07530">
    <property type="entry name" value="HAD_Pase_UmpH-like"/>
    <property type="match status" value="1"/>
</dbReference>
<dbReference type="InterPro" id="IPR036412">
    <property type="entry name" value="HAD-like_sf"/>
</dbReference>
<dbReference type="InterPro" id="IPR006357">
    <property type="entry name" value="HAD-SF_hydro_IIA"/>
</dbReference>
<name>A0A288Q6X4_9LACO</name>
<dbReference type="AlphaFoldDB" id="A0A288Q6X4"/>
<comment type="function">
    <text evidence="5">Catalyzes the dephosphorylation of 2-6 carbon acid sugars in vitro.</text>
</comment>
<feature type="active site" description="Nucleophile" evidence="6">
    <location>
        <position position="10"/>
    </location>
</feature>
<dbReference type="Pfam" id="PF13242">
    <property type="entry name" value="Hydrolase_like"/>
    <property type="match status" value="1"/>
</dbReference>
<dbReference type="Gene3D" id="3.40.50.1000">
    <property type="entry name" value="HAD superfamily/HAD-like"/>
    <property type="match status" value="2"/>
</dbReference>
<feature type="binding site" evidence="8">
    <location>
        <position position="12"/>
    </location>
    <ligand>
        <name>Mg(2+)</name>
        <dbReference type="ChEBI" id="CHEBI:18420"/>
    </ligand>
</feature>
<comment type="cofactor">
    <cofactor evidence="8">
        <name>Mg(2+)</name>
        <dbReference type="ChEBI" id="CHEBI:18420"/>
    </cofactor>
    <text evidence="8">Divalent metal ions. Mg(2+) is the most effective.</text>
</comment>
<evidence type="ECO:0000256" key="3">
    <source>
        <dbReference type="ARBA" id="ARBA00022801"/>
    </source>
</evidence>
<dbReference type="InterPro" id="IPR006354">
    <property type="entry name" value="HAD-SF_hydro_IIA_hyp1"/>
</dbReference>
<accession>A0A288Q6X4</accession>
<comment type="caution">
    <text evidence="9">The sequence shown here is derived from an EMBL/GenBank/DDBJ whole genome shotgun (WGS) entry which is preliminary data.</text>
</comment>
<dbReference type="EC" id="3.1.3.-" evidence="5"/>
<dbReference type="NCBIfam" id="TIGR01460">
    <property type="entry name" value="HAD-SF-IIA"/>
    <property type="match status" value="1"/>
</dbReference>
<dbReference type="NCBIfam" id="TIGR01457">
    <property type="entry name" value="HAD-SF-IIA-hyp2"/>
    <property type="match status" value="1"/>
</dbReference>
<dbReference type="SFLD" id="SFLDG01139">
    <property type="entry name" value="C2.A:_Pyridoxal_Phosphate_Phos"/>
    <property type="match status" value="1"/>
</dbReference>
<feature type="binding site" evidence="8">
    <location>
        <position position="208"/>
    </location>
    <ligand>
        <name>Mg(2+)</name>
        <dbReference type="ChEBI" id="CHEBI:18420"/>
    </ligand>
</feature>
<dbReference type="Pfam" id="PF13344">
    <property type="entry name" value="Hydrolase_6"/>
    <property type="match status" value="1"/>
</dbReference>
<dbReference type="Proteomes" id="UP000254912">
    <property type="component" value="Unassembled WGS sequence"/>
</dbReference>
<keyword evidence="10" id="KW-1185">Reference proteome</keyword>
<evidence type="ECO:0000313" key="10">
    <source>
        <dbReference type="Proteomes" id="UP000254912"/>
    </source>
</evidence>
<feature type="binding site" evidence="8">
    <location>
        <position position="10"/>
    </location>
    <ligand>
        <name>Mg(2+)</name>
        <dbReference type="ChEBI" id="CHEBI:18420"/>
    </ligand>
</feature>
<keyword evidence="2 5" id="KW-0479">Metal-binding</keyword>
<dbReference type="GO" id="GO:0005737">
    <property type="term" value="C:cytoplasm"/>
    <property type="evidence" value="ECO:0007669"/>
    <property type="project" value="TreeGrafter"/>
</dbReference>
<proteinExistence type="inferred from homology"/>
<organism evidence="9 10">
    <name type="scientific">Weissella soli</name>
    <dbReference type="NCBI Taxonomy" id="155866"/>
    <lineage>
        <taxon>Bacteria</taxon>
        <taxon>Bacillati</taxon>
        <taxon>Bacillota</taxon>
        <taxon>Bacilli</taxon>
        <taxon>Lactobacillales</taxon>
        <taxon>Lactobacillaceae</taxon>
        <taxon>Weissella</taxon>
    </lineage>
</organism>
<evidence type="ECO:0000256" key="8">
    <source>
        <dbReference type="PIRSR" id="PIRSR000915-3"/>
    </source>
</evidence>
<dbReference type="GO" id="GO:0046872">
    <property type="term" value="F:metal ion binding"/>
    <property type="evidence" value="ECO:0007669"/>
    <property type="project" value="UniProtKB-KW"/>
</dbReference>
<dbReference type="KEGG" id="wso:WSWS_01282"/>
<dbReference type="InterPro" id="IPR023214">
    <property type="entry name" value="HAD_sf"/>
</dbReference>
<keyword evidence="3" id="KW-0378">Hydrolase</keyword>
<comment type="similarity">
    <text evidence="1 5">Belongs to the HAD-like hydrolase superfamily. NagD family.</text>
</comment>
<evidence type="ECO:0000256" key="7">
    <source>
        <dbReference type="PIRSR" id="PIRSR000915-2"/>
    </source>
</evidence>
<dbReference type="FunFam" id="3.40.50.1000:FF:000053">
    <property type="entry name" value="TIGR01457 family HAD hydrolase"/>
    <property type="match status" value="1"/>
</dbReference>
<feature type="active site" description="Proton donor" evidence="6">
    <location>
        <position position="12"/>
    </location>
</feature>
<reference evidence="9 10" key="1">
    <citation type="submission" date="2018-07" db="EMBL/GenBank/DDBJ databases">
        <title>Genomic Encyclopedia of Type Strains, Phase III (KMG-III): the genomes of soil and plant-associated and newly described type strains.</title>
        <authorList>
            <person name="Whitman W."/>
        </authorList>
    </citation>
    <scope>NUCLEOTIDE SEQUENCE [LARGE SCALE GENOMIC DNA]</scope>
    <source>
        <strain evidence="9 10">CECT 7031</strain>
    </source>
</reference>
<protein>
    <recommendedName>
        <fullName evidence="5">Acid sugar phosphatase</fullName>
        <ecNumber evidence="5">3.1.3.-</ecNumber>
    </recommendedName>
</protein>
<dbReference type="SFLD" id="SFLDS00003">
    <property type="entry name" value="Haloacid_Dehalogenase"/>
    <property type="match status" value="1"/>
</dbReference>
<dbReference type="SUPFAM" id="SSF56784">
    <property type="entry name" value="HAD-like"/>
    <property type="match status" value="1"/>
</dbReference>
<evidence type="ECO:0000256" key="6">
    <source>
        <dbReference type="PIRSR" id="PIRSR000915-1"/>
    </source>
</evidence>
<evidence type="ECO:0000256" key="5">
    <source>
        <dbReference type="PIRNR" id="PIRNR000915"/>
    </source>
</evidence>
<dbReference type="PIRSF" id="PIRSF000915">
    <property type="entry name" value="PGP-type_phosphatase"/>
    <property type="match status" value="1"/>
</dbReference>
<dbReference type="PANTHER" id="PTHR19288">
    <property type="entry name" value="4-NITROPHENYLPHOSPHATASE-RELATED"/>
    <property type="match status" value="1"/>
</dbReference>
<feature type="binding site" evidence="7">
    <location>
        <position position="183"/>
    </location>
    <ligand>
        <name>substrate</name>
    </ligand>
</feature>
<evidence type="ECO:0000256" key="2">
    <source>
        <dbReference type="ARBA" id="ARBA00022723"/>
    </source>
</evidence>